<organism evidence="2 3">
    <name type="scientific">Corynespora cassiicola Philippines</name>
    <dbReference type="NCBI Taxonomy" id="1448308"/>
    <lineage>
        <taxon>Eukaryota</taxon>
        <taxon>Fungi</taxon>
        <taxon>Dikarya</taxon>
        <taxon>Ascomycota</taxon>
        <taxon>Pezizomycotina</taxon>
        <taxon>Dothideomycetes</taxon>
        <taxon>Pleosporomycetidae</taxon>
        <taxon>Pleosporales</taxon>
        <taxon>Corynesporascaceae</taxon>
        <taxon>Corynespora</taxon>
    </lineage>
</organism>
<dbReference type="AlphaFoldDB" id="A0A2T2NLR5"/>
<reference evidence="2 3" key="1">
    <citation type="journal article" date="2018" name="Front. Microbiol.">
        <title>Genome-Wide Analysis of Corynespora cassiicola Leaf Fall Disease Putative Effectors.</title>
        <authorList>
            <person name="Lopez D."/>
            <person name="Ribeiro S."/>
            <person name="Label P."/>
            <person name="Fumanal B."/>
            <person name="Venisse J.S."/>
            <person name="Kohler A."/>
            <person name="de Oliveira R.R."/>
            <person name="Labutti K."/>
            <person name="Lipzen A."/>
            <person name="Lail K."/>
            <person name="Bauer D."/>
            <person name="Ohm R.A."/>
            <person name="Barry K.W."/>
            <person name="Spatafora J."/>
            <person name="Grigoriev I.V."/>
            <person name="Martin F.M."/>
            <person name="Pujade-Renaud V."/>
        </authorList>
    </citation>
    <scope>NUCLEOTIDE SEQUENCE [LARGE SCALE GENOMIC DNA]</scope>
    <source>
        <strain evidence="2 3">Philippines</strain>
    </source>
</reference>
<protein>
    <submittedName>
        <fullName evidence="2">Uncharacterized protein</fullName>
    </submittedName>
</protein>
<feature type="non-terminal residue" evidence="2">
    <location>
        <position position="172"/>
    </location>
</feature>
<sequence length="172" mass="18782">QVRNGASCHFPGDSSRAQELVCSRGERIRHGGGTAVRLGGCHIWRDIVFRCNLKDYSAPIQKGWHGVEAPRQILGRVPVRYSDHADSGRAHGKCQHGRAEGGGGQVFRRGRTRTEPWCSTRHVSAAAAGQQRSARRSGRAGKRRRGRETGGATGSDGQLGGAMEPWSHWAWH</sequence>
<gene>
    <name evidence="2" type="ORF">BS50DRAFT_668942</name>
</gene>
<feature type="compositionally biased region" description="Basic residues" evidence="1">
    <location>
        <begin position="133"/>
        <end position="146"/>
    </location>
</feature>
<dbReference type="Proteomes" id="UP000240883">
    <property type="component" value="Unassembled WGS sequence"/>
</dbReference>
<accession>A0A2T2NLR5</accession>
<feature type="compositionally biased region" description="Gly residues" evidence="1">
    <location>
        <begin position="149"/>
        <end position="160"/>
    </location>
</feature>
<proteinExistence type="predicted"/>
<feature type="region of interest" description="Disordered" evidence="1">
    <location>
        <begin position="83"/>
        <end position="172"/>
    </location>
</feature>
<feature type="non-terminal residue" evidence="2">
    <location>
        <position position="1"/>
    </location>
</feature>
<name>A0A2T2NLR5_CORCC</name>
<evidence type="ECO:0000313" key="3">
    <source>
        <dbReference type="Proteomes" id="UP000240883"/>
    </source>
</evidence>
<evidence type="ECO:0000256" key="1">
    <source>
        <dbReference type="SAM" id="MobiDB-lite"/>
    </source>
</evidence>
<keyword evidence="3" id="KW-1185">Reference proteome</keyword>
<evidence type="ECO:0000313" key="2">
    <source>
        <dbReference type="EMBL" id="PSN66206.1"/>
    </source>
</evidence>
<dbReference type="EMBL" id="KZ678136">
    <property type="protein sequence ID" value="PSN66206.1"/>
    <property type="molecule type" value="Genomic_DNA"/>
</dbReference>